<feature type="compositionally biased region" description="Low complexity" evidence="8">
    <location>
        <begin position="9"/>
        <end position="30"/>
    </location>
</feature>
<dbReference type="STRING" id="1314777.A0A164NEA5"/>
<dbReference type="EMBL" id="KV419446">
    <property type="protein sequence ID" value="KZS87623.1"/>
    <property type="molecule type" value="Genomic_DNA"/>
</dbReference>
<feature type="region of interest" description="Disordered" evidence="8">
    <location>
        <begin position="165"/>
        <end position="199"/>
    </location>
</feature>
<feature type="domain" description="RING-type" evidence="9">
    <location>
        <begin position="202"/>
        <end position="415"/>
    </location>
</feature>
<keyword evidence="6" id="KW-0833">Ubl conjugation pathway</keyword>
<evidence type="ECO:0000256" key="7">
    <source>
        <dbReference type="ARBA" id="ARBA00022833"/>
    </source>
</evidence>
<keyword evidence="7" id="KW-0862">Zinc</keyword>
<evidence type="ECO:0000259" key="9">
    <source>
        <dbReference type="PROSITE" id="PS51873"/>
    </source>
</evidence>
<dbReference type="CDD" id="cd20353">
    <property type="entry name" value="Rcat_RBR_RNF216"/>
    <property type="match status" value="1"/>
</dbReference>
<evidence type="ECO:0000256" key="2">
    <source>
        <dbReference type="ARBA" id="ARBA00022679"/>
    </source>
</evidence>
<protein>
    <recommendedName>
        <fullName evidence="9">RING-type domain-containing protein</fullName>
    </recommendedName>
</protein>
<dbReference type="InterPro" id="IPR047546">
    <property type="entry name" value="Rcat_RBR_RNF216"/>
</dbReference>
<dbReference type="Pfam" id="PF26200">
    <property type="entry name" value="Rcat_RNF216"/>
    <property type="match status" value="1"/>
</dbReference>
<dbReference type="AlphaFoldDB" id="A0A164NEA5"/>
<keyword evidence="2" id="KW-0808">Transferase</keyword>
<reference evidence="10 11" key="1">
    <citation type="journal article" date="2016" name="Mol. Biol. Evol.">
        <title>Comparative Genomics of Early-Diverging Mushroom-Forming Fungi Provides Insights into the Origins of Lignocellulose Decay Capabilities.</title>
        <authorList>
            <person name="Nagy L.G."/>
            <person name="Riley R."/>
            <person name="Tritt A."/>
            <person name="Adam C."/>
            <person name="Daum C."/>
            <person name="Floudas D."/>
            <person name="Sun H."/>
            <person name="Yadav J.S."/>
            <person name="Pangilinan J."/>
            <person name="Larsson K.H."/>
            <person name="Matsuura K."/>
            <person name="Barry K."/>
            <person name="Labutti K."/>
            <person name="Kuo R."/>
            <person name="Ohm R.A."/>
            <person name="Bhattacharya S.S."/>
            <person name="Shirouzu T."/>
            <person name="Yoshinaga Y."/>
            <person name="Martin F.M."/>
            <person name="Grigoriev I.V."/>
            <person name="Hibbett D.S."/>
        </authorList>
    </citation>
    <scope>NUCLEOTIDE SEQUENCE [LARGE SCALE GENOMIC DNA]</scope>
    <source>
        <strain evidence="10 11">HHB9708</strain>
    </source>
</reference>
<keyword evidence="11" id="KW-1185">Reference proteome</keyword>
<dbReference type="Proteomes" id="UP000076722">
    <property type="component" value="Unassembled WGS sequence"/>
</dbReference>
<dbReference type="OrthoDB" id="10009520at2759"/>
<accession>A0A164NEA5</accession>
<sequence length="449" mass="49317">MPPPPPPATSNTATGSTSTTLPTNGTNTTSIGEKRKREDDPTSTSEKHRRLTPLPPSSSTPTIDYKSPTRPHPSTPQYTSLSLSSLFTSFPFIPKPHIRTTFFANNQFYGITHLALEEERRSGNLNGNLPYKEKSVATKVKGKGKGERDEEFEKEREWLVGYLASKNAGTSGSGPGTPGTLTTGTPATPPTTGGENKDDEEGDIECGCCFSTFSFDTMIQCTEGHLFCRTCTTSYTSSLLSSHSSKSPQIPCPDQSSCPSSIPRTQLTLCLPPTLLSLYDRLLQSHELEQANLEGLEECPFCEFKCVIEGGEERLFRCLRGECGVVSCRGCKKLDHLPKSCEEADAEKHLDGKHAIEEAMTQALMRNCPKCKRPFIKEQGCNKMTCPHCRTLSCYICRQVIKGYDHFDQTPKPMIGISAASSSSSKKKCLLWDPVEQKTDEVRPPSPPQ</sequence>
<keyword evidence="5" id="KW-0863">Zinc-finger</keyword>
<keyword evidence="3" id="KW-0479">Metal-binding</keyword>
<evidence type="ECO:0000256" key="3">
    <source>
        <dbReference type="ARBA" id="ARBA00022723"/>
    </source>
</evidence>
<evidence type="ECO:0000256" key="6">
    <source>
        <dbReference type="ARBA" id="ARBA00022786"/>
    </source>
</evidence>
<proteinExistence type="predicted"/>
<keyword evidence="4" id="KW-0677">Repeat</keyword>
<dbReference type="Gene3D" id="1.20.120.1750">
    <property type="match status" value="1"/>
</dbReference>
<dbReference type="GO" id="GO:0016740">
    <property type="term" value="F:transferase activity"/>
    <property type="evidence" value="ECO:0007669"/>
    <property type="project" value="UniProtKB-KW"/>
</dbReference>
<evidence type="ECO:0000313" key="10">
    <source>
        <dbReference type="EMBL" id="KZS87623.1"/>
    </source>
</evidence>
<evidence type="ECO:0000256" key="5">
    <source>
        <dbReference type="ARBA" id="ARBA00022771"/>
    </source>
</evidence>
<dbReference type="PANTHER" id="PTHR22770:SF47">
    <property type="entry name" value="E3 UBIQUITIN-PROTEIN LIGASE RNF216"/>
    <property type="match status" value="1"/>
</dbReference>
<dbReference type="InterPro" id="IPR051628">
    <property type="entry name" value="LUBAC_E3_Ligases"/>
</dbReference>
<feature type="region of interest" description="Disordered" evidence="8">
    <location>
        <begin position="1"/>
        <end position="77"/>
    </location>
</feature>
<evidence type="ECO:0000256" key="4">
    <source>
        <dbReference type="ARBA" id="ARBA00022737"/>
    </source>
</evidence>
<dbReference type="CDD" id="cd20339">
    <property type="entry name" value="BRcat_RBR_RNF216"/>
    <property type="match status" value="1"/>
</dbReference>
<dbReference type="PROSITE" id="PS51873">
    <property type="entry name" value="TRIAD"/>
    <property type="match status" value="1"/>
</dbReference>
<feature type="compositionally biased region" description="Low complexity" evidence="8">
    <location>
        <begin position="178"/>
        <end position="194"/>
    </location>
</feature>
<dbReference type="InterPro" id="IPR047545">
    <property type="entry name" value="BRcat_RBR_RNF216"/>
</dbReference>
<dbReference type="SUPFAM" id="SSF57850">
    <property type="entry name" value="RING/U-box"/>
    <property type="match status" value="2"/>
</dbReference>
<organism evidence="10 11">
    <name type="scientific">Sistotremastrum niveocremeum HHB9708</name>
    <dbReference type="NCBI Taxonomy" id="1314777"/>
    <lineage>
        <taxon>Eukaryota</taxon>
        <taxon>Fungi</taxon>
        <taxon>Dikarya</taxon>
        <taxon>Basidiomycota</taxon>
        <taxon>Agaricomycotina</taxon>
        <taxon>Agaricomycetes</taxon>
        <taxon>Sistotremastrales</taxon>
        <taxon>Sistotremastraceae</taxon>
        <taxon>Sertulicium</taxon>
        <taxon>Sertulicium niveocremeum</taxon>
    </lineage>
</organism>
<dbReference type="InterPro" id="IPR044066">
    <property type="entry name" value="TRIAD_supradom"/>
</dbReference>
<evidence type="ECO:0000313" key="11">
    <source>
        <dbReference type="Proteomes" id="UP000076722"/>
    </source>
</evidence>
<name>A0A164NEA5_9AGAM</name>
<evidence type="ECO:0000256" key="1">
    <source>
        <dbReference type="ARBA" id="ARBA00004906"/>
    </source>
</evidence>
<dbReference type="GO" id="GO:0008270">
    <property type="term" value="F:zinc ion binding"/>
    <property type="evidence" value="ECO:0007669"/>
    <property type="project" value="UniProtKB-KW"/>
</dbReference>
<gene>
    <name evidence="10" type="ORF">SISNIDRAFT_535335</name>
</gene>
<evidence type="ECO:0000256" key="8">
    <source>
        <dbReference type="SAM" id="MobiDB-lite"/>
    </source>
</evidence>
<dbReference type="PANTHER" id="PTHR22770">
    <property type="entry name" value="UBIQUITIN CONJUGATING ENZYME 7 INTERACTING PROTEIN-RELATED"/>
    <property type="match status" value="1"/>
</dbReference>
<comment type="pathway">
    <text evidence="1">Protein modification; protein ubiquitination.</text>
</comment>